<dbReference type="InterPro" id="IPR016181">
    <property type="entry name" value="Acyl_CoA_acyltransferase"/>
</dbReference>
<evidence type="ECO:0000313" key="3">
    <source>
        <dbReference type="Proteomes" id="UP001597116"/>
    </source>
</evidence>
<dbReference type="Gene3D" id="3.40.630.30">
    <property type="match status" value="1"/>
</dbReference>
<keyword evidence="3" id="KW-1185">Reference proteome</keyword>
<dbReference type="SUPFAM" id="SSF55729">
    <property type="entry name" value="Acyl-CoA N-acyltransferases (Nat)"/>
    <property type="match status" value="1"/>
</dbReference>
<proteinExistence type="predicted"/>
<comment type="caution">
    <text evidence="2">The sequence shown here is derived from an EMBL/GenBank/DDBJ whole genome shotgun (WGS) entry which is preliminary data.</text>
</comment>
<organism evidence="2 3">
    <name type="scientific">Larkinella insperata</name>
    <dbReference type="NCBI Taxonomy" id="332158"/>
    <lineage>
        <taxon>Bacteria</taxon>
        <taxon>Pseudomonadati</taxon>
        <taxon>Bacteroidota</taxon>
        <taxon>Cytophagia</taxon>
        <taxon>Cytophagales</taxon>
        <taxon>Spirosomataceae</taxon>
        <taxon>Larkinella</taxon>
    </lineage>
</organism>
<accession>A0ABW3Q5C6</accession>
<feature type="domain" description="N-acetyltransferase" evidence="1">
    <location>
        <begin position="7"/>
        <end position="94"/>
    </location>
</feature>
<dbReference type="PANTHER" id="PTHR31435">
    <property type="entry name" value="PROTEIN NATD1"/>
    <property type="match status" value="1"/>
</dbReference>
<dbReference type="Proteomes" id="UP001597116">
    <property type="component" value="Unassembled WGS sequence"/>
</dbReference>
<dbReference type="InterPro" id="IPR031165">
    <property type="entry name" value="GNAT_YJDJ"/>
</dbReference>
<dbReference type="Pfam" id="PF14542">
    <property type="entry name" value="Acetyltransf_CG"/>
    <property type="match status" value="1"/>
</dbReference>
<dbReference type="EMBL" id="JBHTLP010000001">
    <property type="protein sequence ID" value="MFD1139696.1"/>
    <property type="molecule type" value="Genomic_DNA"/>
</dbReference>
<dbReference type="PANTHER" id="PTHR31435:SF10">
    <property type="entry name" value="BSR4717 PROTEIN"/>
    <property type="match status" value="1"/>
</dbReference>
<dbReference type="PROSITE" id="PS51729">
    <property type="entry name" value="GNAT_YJDJ"/>
    <property type="match status" value="1"/>
</dbReference>
<name>A0ABW3Q5C6_9BACT</name>
<protein>
    <submittedName>
        <fullName evidence="2">GNAT family N-acetyltransferase</fullName>
        <ecNumber evidence="2">2.3.1.-</ecNumber>
    </submittedName>
</protein>
<sequence length="97" mass="11242">MEKVQLMLLKGKGMFYIREGERTIAEMVFDKSDSALTVYHTEVVPEAEGKGIAGELLTAMVEYARQNNLKVVPLCPYVHVQFKRHPERYKDVWTPER</sequence>
<dbReference type="InterPro" id="IPR045057">
    <property type="entry name" value="Gcn5-rel_NAT"/>
</dbReference>
<dbReference type="EC" id="2.3.1.-" evidence="2"/>
<keyword evidence="2" id="KW-0012">Acyltransferase</keyword>
<dbReference type="RefSeq" id="WP_265990379.1">
    <property type="nucleotide sequence ID" value="NZ_CP110973.1"/>
</dbReference>
<evidence type="ECO:0000313" key="2">
    <source>
        <dbReference type="EMBL" id="MFD1139696.1"/>
    </source>
</evidence>
<dbReference type="CDD" id="cd04301">
    <property type="entry name" value="NAT_SF"/>
    <property type="match status" value="1"/>
</dbReference>
<keyword evidence="2" id="KW-0808">Transferase</keyword>
<dbReference type="GO" id="GO:0016746">
    <property type="term" value="F:acyltransferase activity"/>
    <property type="evidence" value="ECO:0007669"/>
    <property type="project" value="UniProtKB-KW"/>
</dbReference>
<gene>
    <name evidence="2" type="ORF">ACFQ4C_01185</name>
</gene>
<evidence type="ECO:0000259" key="1">
    <source>
        <dbReference type="PROSITE" id="PS51729"/>
    </source>
</evidence>
<reference evidence="3" key="1">
    <citation type="journal article" date="2019" name="Int. J. Syst. Evol. Microbiol.">
        <title>The Global Catalogue of Microorganisms (GCM) 10K type strain sequencing project: providing services to taxonomists for standard genome sequencing and annotation.</title>
        <authorList>
            <consortium name="The Broad Institute Genomics Platform"/>
            <consortium name="The Broad Institute Genome Sequencing Center for Infectious Disease"/>
            <person name="Wu L."/>
            <person name="Ma J."/>
        </authorList>
    </citation>
    <scope>NUCLEOTIDE SEQUENCE [LARGE SCALE GENOMIC DNA]</scope>
    <source>
        <strain evidence="3">CCUG 55608</strain>
    </source>
</reference>